<reference evidence="7" key="1">
    <citation type="submission" date="2019-09" db="EMBL/GenBank/DDBJ databases">
        <authorList>
            <person name="Teo W.F.A."/>
            <person name="Duangmal K."/>
        </authorList>
    </citation>
    <scope>NUCLEOTIDE SEQUENCE [LARGE SCALE GENOMIC DNA]</scope>
    <source>
        <strain evidence="7">K81G1</strain>
    </source>
</reference>
<dbReference type="Pfam" id="PF00425">
    <property type="entry name" value="Chorismate_bind"/>
    <property type="match status" value="1"/>
</dbReference>
<dbReference type="EMBL" id="VMNW02000033">
    <property type="protein sequence ID" value="KAA9158723.1"/>
    <property type="molecule type" value="Genomic_DNA"/>
</dbReference>
<evidence type="ECO:0000313" key="7">
    <source>
        <dbReference type="EMBL" id="KAA9158723.1"/>
    </source>
</evidence>
<comment type="catalytic activity">
    <reaction evidence="1">
        <text>chorismate = isochorismate</text>
        <dbReference type="Rhea" id="RHEA:18985"/>
        <dbReference type="ChEBI" id="CHEBI:29748"/>
        <dbReference type="ChEBI" id="CHEBI:29780"/>
        <dbReference type="EC" id="5.4.4.2"/>
    </reaction>
</comment>
<dbReference type="Proteomes" id="UP000319769">
    <property type="component" value="Unassembled WGS sequence"/>
</dbReference>
<evidence type="ECO:0000313" key="8">
    <source>
        <dbReference type="Proteomes" id="UP000319769"/>
    </source>
</evidence>
<proteinExistence type="inferred from homology"/>
<evidence type="ECO:0000256" key="5">
    <source>
        <dbReference type="ARBA" id="ARBA00041564"/>
    </source>
</evidence>
<evidence type="ECO:0000256" key="1">
    <source>
        <dbReference type="ARBA" id="ARBA00000799"/>
    </source>
</evidence>
<evidence type="ECO:0000256" key="4">
    <source>
        <dbReference type="ARBA" id="ARBA00023235"/>
    </source>
</evidence>
<dbReference type="PANTHER" id="PTHR42839">
    <property type="entry name" value="ISOCHORISMATE SYNTHASE ENTC"/>
    <property type="match status" value="1"/>
</dbReference>
<evidence type="ECO:0000256" key="2">
    <source>
        <dbReference type="ARBA" id="ARBA00005297"/>
    </source>
</evidence>
<dbReference type="EC" id="5.4.4.2" evidence="3"/>
<keyword evidence="8" id="KW-1185">Reference proteome</keyword>
<dbReference type="InterPro" id="IPR005801">
    <property type="entry name" value="ADC_synthase"/>
</dbReference>
<comment type="similarity">
    <text evidence="2">Belongs to the isochorismate synthase family.</text>
</comment>
<dbReference type="GO" id="GO:0009697">
    <property type="term" value="P:salicylic acid biosynthetic process"/>
    <property type="evidence" value="ECO:0007669"/>
    <property type="project" value="TreeGrafter"/>
</dbReference>
<organism evidence="7 8">
    <name type="scientific">Amycolatopsis acidicola</name>
    <dbReference type="NCBI Taxonomy" id="2596893"/>
    <lineage>
        <taxon>Bacteria</taxon>
        <taxon>Bacillati</taxon>
        <taxon>Actinomycetota</taxon>
        <taxon>Actinomycetes</taxon>
        <taxon>Pseudonocardiales</taxon>
        <taxon>Pseudonocardiaceae</taxon>
        <taxon>Amycolatopsis</taxon>
    </lineage>
</organism>
<dbReference type="AlphaFoldDB" id="A0A5N0V1P9"/>
<dbReference type="InterPro" id="IPR015890">
    <property type="entry name" value="Chorismate_C"/>
</dbReference>
<name>A0A5N0V1P9_9PSEU</name>
<dbReference type="SUPFAM" id="SSF56322">
    <property type="entry name" value="ADC synthase"/>
    <property type="match status" value="1"/>
</dbReference>
<sequence length="371" mass="39217">MRMHTADGLLRDYRQPDVFFAGKERTLLANGADETFTEADGLAGSVAERLAESEVPVALGAIPFTGGEAAVLIPKTLRAAGPLRADTVQVPMSVALRTGAVPGPDGHRAAVAEAVRRIRETPELRKVVLARTLETEFAGAVPTEVILRNLVGDNPFAYHFATELPGATFVGASPELLVSRNGTLVRSHPLAGSARRSADPVRDKEAAAGLLSSKKDRGEHAIVVEQVVETLRPFCRKLDVPAEPSVVGTPVMWHIGTEISGRLRDPGVTALELAQALHPTPAVCGTPTAAAREVIGELECFDRGYYAGAVGWVDEHGDGEWAVAIRCAEIAGPKMRLFAGGGIVADSEPDAELDETEAKFGTLLRAMGGRS</sequence>
<dbReference type="PANTHER" id="PTHR42839:SF2">
    <property type="entry name" value="ISOCHORISMATE SYNTHASE ENTC"/>
    <property type="match status" value="1"/>
</dbReference>
<dbReference type="NCBIfam" id="TIGR00543">
    <property type="entry name" value="isochor_syn"/>
    <property type="match status" value="1"/>
</dbReference>
<dbReference type="InterPro" id="IPR019999">
    <property type="entry name" value="Anth_synth_I-like"/>
</dbReference>
<feature type="domain" description="Chorismate-utilising enzyme C-terminal" evidence="6">
    <location>
        <begin position="106"/>
        <end position="359"/>
    </location>
</feature>
<dbReference type="GO" id="GO:0008909">
    <property type="term" value="F:isochorismate synthase activity"/>
    <property type="evidence" value="ECO:0007669"/>
    <property type="project" value="UniProtKB-EC"/>
</dbReference>
<dbReference type="InterPro" id="IPR004561">
    <property type="entry name" value="IsoChor_synthase"/>
</dbReference>
<comment type="caution">
    <text evidence="7">The sequence shown here is derived from an EMBL/GenBank/DDBJ whole genome shotgun (WGS) entry which is preliminary data.</text>
</comment>
<protein>
    <recommendedName>
        <fullName evidence="3">isochorismate synthase</fullName>
        <ecNumber evidence="3">5.4.4.2</ecNumber>
    </recommendedName>
    <alternativeName>
        <fullName evidence="5">Isochorismate mutase</fullName>
    </alternativeName>
</protein>
<keyword evidence="4 7" id="KW-0413">Isomerase</keyword>
<dbReference type="OrthoDB" id="9806579at2"/>
<evidence type="ECO:0000259" key="6">
    <source>
        <dbReference type="Pfam" id="PF00425"/>
    </source>
</evidence>
<evidence type="ECO:0000256" key="3">
    <source>
        <dbReference type="ARBA" id="ARBA00012824"/>
    </source>
</evidence>
<dbReference type="Gene3D" id="3.60.120.10">
    <property type="entry name" value="Anthranilate synthase"/>
    <property type="match status" value="1"/>
</dbReference>
<gene>
    <name evidence="7" type="ORF">FPZ12_021930</name>
</gene>
<accession>A0A5N0V1P9</accession>
<dbReference type="PRINTS" id="PR00095">
    <property type="entry name" value="ANTSNTHASEI"/>
</dbReference>